<evidence type="ECO:0000256" key="1">
    <source>
        <dbReference type="SAM" id="MobiDB-lite"/>
    </source>
</evidence>
<reference evidence="2 3" key="1">
    <citation type="submission" date="2019-05" db="EMBL/GenBank/DDBJ databases">
        <title>Emergence of the Ug99 lineage of the wheat stem rust pathogen through somatic hybridization.</title>
        <authorList>
            <person name="Li F."/>
            <person name="Upadhyaya N.M."/>
            <person name="Sperschneider J."/>
            <person name="Matny O."/>
            <person name="Nguyen-Phuc H."/>
            <person name="Mago R."/>
            <person name="Raley C."/>
            <person name="Miller M.E."/>
            <person name="Silverstein K.A.T."/>
            <person name="Henningsen E."/>
            <person name="Hirsch C.D."/>
            <person name="Visser B."/>
            <person name="Pretorius Z.A."/>
            <person name="Steffenson B.J."/>
            <person name="Schwessinger B."/>
            <person name="Dodds P.N."/>
            <person name="Figueroa M."/>
        </authorList>
    </citation>
    <scope>NUCLEOTIDE SEQUENCE [LARGE SCALE GENOMIC DNA]</scope>
    <source>
        <strain evidence="2 3">Ug99</strain>
    </source>
</reference>
<dbReference type="Proteomes" id="UP000325313">
    <property type="component" value="Unassembled WGS sequence"/>
</dbReference>
<feature type="region of interest" description="Disordered" evidence="1">
    <location>
        <begin position="60"/>
        <end position="113"/>
    </location>
</feature>
<name>A0A5B0RAS6_PUCGR</name>
<protein>
    <submittedName>
        <fullName evidence="2">Uncharacterized protein</fullName>
    </submittedName>
</protein>
<sequence length="113" mass="11778">MRVTCAPPPSRKSATNFRVAVFKCLRKVCGTRVPTRTPQIRKNPVYPRTGSAFGIGLGRSGIRSDAENPQISGVLTGNSLHGAGYPPGSAAGGVKPGSEAPGRNPSLCRDTCE</sequence>
<organism evidence="2 3">
    <name type="scientific">Puccinia graminis f. sp. tritici</name>
    <dbReference type="NCBI Taxonomy" id="56615"/>
    <lineage>
        <taxon>Eukaryota</taxon>
        <taxon>Fungi</taxon>
        <taxon>Dikarya</taxon>
        <taxon>Basidiomycota</taxon>
        <taxon>Pucciniomycotina</taxon>
        <taxon>Pucciniomycetes</taxon>
        <taxon>Pucciniales</taxon>
        <taxon>Pucciniaceae</taxon>
        <taxon>Puccinia</taxon>
    </lineage>
</organism>
<dbReference type="EMBL" id="VDEP01000215">
    <property type="protein sequence ID" value="KAA1122846.1"/>
    <property type="molecule type" value="Genomic_DNA"/>
</dbReference>
<proteinExistence type="predicted"/>
<dbReference type="AlphaFoldDB" id="A0A5B0RAS6"/>
<evidence type="ECO:0000313" key="2">
    <source>
        <dbReference type="EMBL" id="KAA1122846.1"/>
    </source>
</evidence>
<accession>A0A5B0RAS6</accession>
<evidence type="ECO:0000313" key="3">
    <source>
        <dbReference type="Proteomes" id="UP000325313"/>
    </source>
</evidence>
<feature type="compositionally biased region" description="Polar residues" evidence="1">
    <location>
        <begin position="67"/>
        <end position="79"/>
    </location>
</feature>
<gene>
    <name evidence="2" type="ORF">PGTUg99_010527</name>
</gene>
<comment type="caution">
    <text evidence="2">The sequence shown here is derived from an EMBL/GenBank/DDBJ whole genome shotgun (WGS) entry which is preliminary data.</text>
</comment>